<dbReference type="RefSeq" id="WP_005981767.1">
    <property type="nucleotide sequence ID" value="NZ_CABKNW010000005.1"/>
</dbReference>
<sequence length="144" mass="16211">MKITQETNCAIKTILYLSTLQKGEISPAKTIGKSIGFSDKFVLKVLRPLTSANIVLPFRGVTGGYCLGKTTDKITLFDVIVAVQNDINILTVMKNMSKKDIKKDEIFSIFDQIQELEKKILKKITFDMIINNKVNLKNILEDTL</sequence>
<dbReference type="InterPro" id="IPR036390">
    <property type="entry name" value="WH_DNA-bd_sf"/>
</dbReference>
<organism evidence="1 2">
    <name type="scientific">Fusobacterium ulcerans</name>
    <dbReference type="NCBI Taxonomy" id="861"/>
    <lineage>
        <taxon>Bacteria</taxon>
        <taxon>Fusobacteriati</taxon>
        <taxon>Fusobacteriota</taxon>
        <taxon>Fusobacteriia</taxon>
        <taxon>Fusobacteriales</taxon>
        <taxon>Fusobacteriaceae</taxon>
        <taxon>Fusobacterium</taxon>
    </lineage>
</organism>
<dbReference type="GeneID" id="78453381"/>
<evidence type="ECO:0000313" key="2">
    <source>
        <dbReference type="Proteomes" id="UP000249008"/>
    </source>
</evidence>
<dbReference type="EMBL" id="LS483487">
    <property type="protein sequence ID" value="SQJ06863.1"/>
    <property type="molecule type" value="Genomic_DNA"/>
</dbReference>
<dbReference type="SUPFAM" id="SSF46785">
    <property type="entry name" value="Winged helix' DNA-binding domain"/>
    <property type="match status" value="1"/>
</dbReference>
<evidence type="ECO:0000313" key="1">
    <source>
        <dbReference type="EMBL" id="SQJ06863.1"/>
    </source>
</evidence>
<dbReference type="GO" id="GO:0005829">
    <property type="term" value="C:cytosol"/>
    <property type="evidence" value="ECO:0007669"/>
    <property type="project" value="TreeGrafter"/>
</dbReference>
<reference evidence="1 2" key="1">
    <citation type="submission" date="2018-06" db="EMBL/GenBank/DDBJ databases">
        <authorList>
            <consortium name="Pathogen Informatics"/>
            <person name="Doyle S."/>
        </authorList>
    </citation>
    <scope>NUCLEOTIDE SEQUENCE [LARGE SCALE GENOMIC DNA]</scope>
    <source>
        <strain evidence="1 2">NCTC12112</strain>
    </source>
</reference>
<dbReference type="AlphaFoldDB" id="A0AAX2JEN4"/>
<protein>
    <submittedName>
        <fullName evidence="1">Cysteine metabolism repressor</fullName>
    </submittedName>
</protein>
<dbReference type="Pfam" id="PF02082">
    <property type="entry name" value="Rrf2"/>
    <property type="match status" value="1"/>
</dbReference>
<dbReference type="PANTHER" id="PTHR33221">
    <property type="entry name" value="WINGED HELIX-TURN-HELIX TRANSCRIPTIONAL REGULATOR, RRF2 FAMILY"/>
    <property type="match status" value="1"/>
</dbReference>
<dbReference type="Proteomes" id="UP000249008">
    <property type="component" value="Chromosome 1"/>
</dbReference>
<dbReference type="GO" id="GO:0003700">
    <property type="term" value="F:DNA-binding transcription factor activity"/>
    <property type="evidence" value="ECO:0007669"/>
    <property type="project" value="TreeGrafter"/>
</dbReference>
<gene>
    <name evidence="1" type="primary">cymR</name>
    <name evidence="1" type="ORF">NCTC12112_02091</name>
</gene>
<name>A0AAX2JEN4_9FUSO</name>
<dbReference type="KEGG" id="ful:C4N20_01080"/>
<accession>A0AAX2JEN4</accession>
<proteinExistence type="predicted"/>
<dbReference type="Gene3D" id="1.10.10.10">
    <property type="entry name" value="Winged helix-like DNA-binding domain superfamily/Winged helix DNA-binding domain"/>
    <property type="match status" value="1"/>
</dbReference>
<dbReference type="InterPro" id="IPR036388">
    <property type="entry name" value="WH-like_DNA-bd_sf"/>
</dbReference>
<dbReference type="InterPro" id="IPR000944">
    <property type="entry name" value="Tscrpt_reg_Rrf2"/>
</dbReference>
<dbReference type="PANTHER" id="PTHR33221:SF2">
    <property type="entry name" value="TRANSCRIPTIONAL REGULATOR"/>
    <property type="match status" value="1"/>
</dbReference>
<dbReference type="PROSITE" id="PS51197">
    <property type="entry name" value="HTH_RRF2_2"/>
    <property type="match status" value="1"/>
</dbReference>